<dbReference type="GO" id="GO:0005886">
    <property type="term" value="C:plasma membrane"/>
    <property type="evidence" value="ECO:0007669"/>
    <property type="project" value="TreeGrafter"/>
</dbReference>
<proteinExistence type="inferred from homology"/>
<dbReference type="EMBL" id="BNJQ01000006">
    <property type="protein sequence ID" value="GHP04003.1"/>
    <property type="molecule type" value="Genomic_DNA"/>
</dbReference>
<name>A0A830HBY8_9CHLO</name>
<evidence type="ECO:0000259" key="11">
    <source>
        <dbReference type="Pfam" id="PF07885"/>
    </source>
</evidence>
<dbReference type="InterPro" id="IPR013099">
    <property type="entry name" value="K_chnl_dom"/>
</dbReference>
<feature type="region of interest" description="Disordered" evidence="9">
    <location>
        <begin position="584"/>
        <end position="634"/>
    </location>
</feature>
<keyword evidence="4 10" id="KW-0812">Transmembrane</keyword>
<evidence type="ECO:0000256" key="5">
    <source>
        <dbReference type="ARBA" id="ARBA00022989"/>
    </source>
</evidence>
<evidence type="ECO:0000256" key="3">
    <source>
        <dbReference type="ARBA" id="ARBA00022448"/>
    </source>
</evidence>
<reference evidence="12" key="1">
    <citation type="submission" date="2020-10" db="EMBL/GenBank/DDBJ databases">
        <title>Unveiling of a novel bifunctional photoreceptor, Dualchrome1, isolated from a cosmopolitan green alga.</title>
        <authorList>
            <person name="Suzuki S."/>
            <person name="Kawachi M."/>
        </authorList>
    </citation>
    <scope>NUCLEOTIDE SEQUENCE</scope>
    <source>
        <strain evidence="12">NIES 2893</strain>
    </source>
</reference>
<feature type="transmembrane region" description="Helical" evidence="10">
    <location>
        <begin position="359"/>
        <end position="383"/>
    </location>
</feature>
<dbReference type="PANTHER" id="PTHR11003:SF330">
    <property type="entry name" value="POTASSIUM CHANNEL DOMAIN-CONTAINING PROTEIN"/>
    <property type="match status" value="1"/>
</dbReference>
<feature type="domain" description="Potassium channel" evidence="11">
    <location>
        <begin position="408"/>
        <end position="487"/>
    </location>
</feature>
<dbReference type="GO" id="GO:0030322">
    <property type="term" value="P:stabilization of membrane potential"/>
    <property type="evidence" value="ECO:0007669"/>
    <property type="project" value="TreeGrafter"/>
</dbReference>
<dbReference type="Pfam" id="PF07885">
    <property type="entry name" value="Ion_trans_2"/>
    <property type="match status" value="2"/>
</dbReference>
<evidence type="ECO:0000256" key="8">
    <source>
        <dbReference type="ARBA" id="ARBA00023303"/>
    </source>
</evidence>
<feature type="compositionally biased region" description="Basic residues" evidence="9">
    <location>
        <begin position="101"/>
        <end position="111"/>
    </location>
</feature>
<dbReference type="GO" id="GO:0015271">
    <property type="term" value="F:outward rectifier potassium channel activity"/>
    <property type="evidence" value="ECO:0007669"/>
    <property type="project" value="TreeGrafter"/>
</dbReference>
<comment type="caution">
    <text evidence="12">The sequence shown here is derived from an EMBL/GenBank/DDBJ whole genome shotgun (WGS) entry which is preliminary data.</text>
</comment>
<protein>
    <submittedName>
        <fullName evidence="12">Potassium channel</fullName>
    </submittedName>
</protein>
<keyword evidence="7 10" id="KW-0472">Membrane</keyword>
<feature type="domain" description="Potassium channel" evidence="11">
    <location>
        <begin position="328"/>
        <end position="383"/>
    </location>
</feature>
<dbReference type="Gene3D" id="1.10.287.70">
    <property type="match status" value="1"/>
</dbReference>
<comment type="similarity">
    <text evidence="2">Belongs to the two pore domain potassium channel (TC 1.A.1.7) family.</text>
</comment>
<dbReference type="GO" id="GO:0022841">
    <property type="term" value="F:potassium ion leak channel activity"/>
    <property type="evidence" value="ECO:0007669"/>
    <property type="project" value="TreeGrafter"/>
</dbReference>
<feature type="compositionally biased region" description="Low complexity" evidence="9">
    <location>
        <begin position="25"/>
        <end position="37"/>
    </location>
</feature>
<keyword evidence="13" id="KW-1185">Reference proteome</keyword>
<evidence type="ECO:0000313" key="12">
    <source>
        <dbReference type="EMBL" id="GHP04003.1"/>
    </source>
</evidence>
<feature type="transmembrane region" description="Helical" evidence="10">
    <location>
        <begin position="403"/>
        <end position="423"/>
    </location>
</feature>
<accession>A0A830HBY8</accession>
<keyword evidence="5 10" id="KW-1133">Transmembrane helix</keyword>
<dbReference type="PRINTS" id="PR01333">
    <property type="entry name" value="2POREKCHANEL"/>
</dbReference>
<feature type="region of interest" description="Disordered" evidence="9">
    <location>
        <begin position="1"/>
        <end position="128"/>
    </location>
</feature>
<evidence type="ECO:0000313" key="13">
    <source>
        <dbReference type="Proteomes" id="UP000660262"/>
    </source>
</evidence>
<evidence type="ECO:0000256" key="9">
    <source>
        <dbReference type="SAM" id="MobiDB-lite"/>
    </source>
</evidence>
<sequence length="634" mass="68222">MSTELASPSPFKGRSQIAPAPTHDVSAGVSVSGGSAATPNSGSLHAHAGSRQLVENDMAQPPFGPMPSTSGDSENSEHLGGGGGGGGAHDDEELLSELRKQQHRSKKKKNDKTKFEVPQNGDVQSGPKEHQILDVMTSLHITRVGGKARARRLLAAQKSKEARENNTAKNNGLAFTSAMSTLANNLARTRTAATVAQDQLGKVGSFITGLFVTGEDEPLYSIMFKIIAMHSIIFAYLAVGSASLKALELSNEKSSLDEWSKQNAALMDTAYGASHGACTNFTPATSTACRKALDDLLEHHGSASTKQRALARQACKAGEATCGKMHYSFDYWHSWNCLFSTITTIGYGNIAPATPEGRAFLLIYSLIGFVLNGVTLTTMSTLINRFSTYLNTLIDLPLVSEQYENVFLISIATMAHVIFYSLIMMDTEGWDMPTSVYFSWVTFTTIGFGDYYPTNEGAKAVGGYARYIMINTIMTMTGLSILASLLGALADATTSSLKELFEHVAEDLGLKEDSSDDEEKTGTPKPYIAQLPRLPSNLDAGAHVALKPKVPKLAHRTRLPPVEKPALRPDGLPRLMSAKQNVDLPNLPSAFADEDTNRNNNNNNNNMNGIEFRPPSPVKTVASDEALSKLDVEA</sequence>
<organism evidence="12 13">
    <name type="scientific">Pycnococcus provasolii</name>
    <dbReference type="NCBI Taxonomy" id="41880"/>
    <lineage>
        <taxon>Eukaryota</taxon>
        <taxon>Viridiplantae</taxon>
        <taxon>Chlorophyta</taxon>
        <taxon>Pseudoscourfieldiophyceae</taxon>
        <taxon>Pseudoscourfieldiales</taxon>
        <taxon>Pycnococcaceae</taxon>
        <taxon>Pycnococcus</taxon>
    </lineage>
</organism>
<dbReference type="GO" id="GO:0005774">
    <property type="term" value="C:vacuolar membrane"/>
    <property type="evidence" value="ECO:0007669"/>
    <property type="project" value="UniProtKB-ARBA"/>
</dbReference>
<feature type="compositionally biased region" description="Low complexity" evidence="9">
    <location>
        <begin position="598"/>
        <end position="608"/>
    </location>
</feature>
<feature type="transmembrane region" description="Helical" evidence="10">
    <location>
        <begin position="464"/>
        <end position="490"/>
    </location>
</feature>
<dbReference type="OrthoDB" id="415460at2759"/>
<evidence type="ECO:0000256" key="4">
    <source>
        <dbReference type="ARBA" id="ARBA00022692"/>
    </source>
</evidence>
<evidence type="ECO:0000256" key="6">
    <source>
        <dbReference type="ARBA" id="ARBA00023065"/>
    </source>
</evidence>
<evidence type="ECO:0000256" key="2">
    <source>
        <dbReference type="ARBA" id="ARBA00010159"/>
    </source>
</evidence>
<dbReference type="SUPFAM" id="SSF81324">
    <property type="entry name" value="Voltage-gated potassium channels"/>
    <property type="match status" value="2"/>
</dbReference>
<evidence type="ECO:0000256" key="10">
    <source>
        <dbReference type="SAM" id="Phobius"/>
    </source>
</evidence>
<keyword evidence="3" id="KW-0813">Transport</keyword>
<keyword evidence="6" id="KW-0406">Ion transport</keyword>
<comment type="subcellular location">
    <subcellularLocation>
        <location evidence="1">Membrane</location>
        <topology evidence="1">Multi-pass membrane protein</topology>
    </subcellularLocation>
</comment>
<evidence type="ECO:0000256" key="1">
    <source>
        <dbReference type="ARBA" id="ARBA00004141"/>
    </source>
</evidence>
<keyword evidence="8 12" id="KW-0407">Ion channel</keyword>
<dbReference type="InterPro" id="IPR003280">
    <property type="entry name" value="2pore_dom_K_chnl"/>
</dbReference>
<dbReference type="AlphaFoldDB" id="A0A830HBY8"/>
<evidence type="ECO:0000256" key="7">
    <source>
        <dbReference type="ARBA" id="ARBA00023136"/>
    </source>
</evidence>
<gene>
    <name evidence="12" type="ORF">PPROV_000275700</name>
</gene>
<dbReference type="PANTHER" id="PTHR11003">
    <property type="entry name" value="POTASSIUM CHANNEL, SUBFAMILY K"/>
    <property type="match status" value="1"/>
</dbReference>
<feature type="transmembrane region" description="Helical" evidence="10">
    <location>
        <begin position="435"/>
        <end position="452"/>
    </location>
</feature>
<dbReference type="Proteomes" id="UP000660262">
    <property type="component" value="Unassembled WGS sequence"/>
</dbReference>